<dbReference type="SUPFAM" id="SSF52540">
    <property type="entry name" value="P-loop containing nucleoside triphosphate hydrolases"/>
    <property type="match status" value="1"/>
</dbReference>
<dbReference type="PROSITE" id="PS50893">
    <property type="entry name" value="ABC_TRANSPORTER_2"/>
    <property type="match status" value="1"/>
</dbReference>
<evidence type="ECO:0000256" key="3">
    <source>
        <dbReference type="ARBA" id="ARBA00022741"/>
    </source>
</evidence>
<dbReference type="InterPro" id="IPR011527">
    <property type="entry name" value="ABC1_TM_dom"/>
</dbReference>
<feature type="transmembrane region" description="Helical" evidence="7">
    <location>
        <begin position="38"/>
        <end position="58"/>
    </location>
</feature>
<dbReference type="GO" id="GO:0034040">
    <property type="term" value="F:ATPase-coupled lipid transmembrane transporter activity"/>
    <property type="evidence" value="ECO:0007669"/>
    <property type="project" value="TreeGrafter"/>
</dbReference>
<dbReference type="RefSeq" id="WP_168917473.1">
    <property type="nucleotide sequence ID" value="NZ_CP050804.1"/>
</dbReference>
<gene>
    <name evidence="10" type="ORF">HC352_02740</name>
</gene>
<evidence type="ECO:0000313" key="11">
    <source>
        <dbReference type="Proteomes" id="UP000502298"/>
    </source>
</evidence>
<dbReference type="InterPro" id="IPR003439">
    <property type="entry name" value="ABC_transporter-like_ATP-bd"/>
</dbReference>
<keyword evidence="6 7" id="KW-0472">Membrane</keyword>
<dbReference type="InterPro" id="IPR036640">
    <property type="entry name" value="ABC1_TM_sf"/>
</dbReference>
<name>A0A6H2EKJ4_9ACTO</name>
<organism evidence="10 11">
    <name type="scientific">Arcanobacterium buesumense</name>
    <dbReference type="NCBI Taxonomy" id="2722751"/>
    <lineage>
        <taxon>Bacteria</taxon>
        <taxon>Bacillati</taxon>
        <taxon>Actinomycetota</taxon>
        <taxon>Actinomycetes</taxon>
        <taxon>Actinomycetales</taxon>
        <taxon>Actinomycetaceae</taxon>
        <taxon>Arcanobacterium</taxon>
    </lineage>
</organism>
<reference evidence="10 11" key="1">
    <citation type="submission" date="2020-03" db="EMBL/GenBank/DDBJ databases">
        <title>Complete genome of Arcanobacterium buesumensis sp. nov. strain 2701.</title>
        <authorList>
            <person name="Borowiak M."/>
            <person name="Alssahen M."/>
            <person name="Laemmler C."/>
            <person name="Malorny B."/>
            <person name="Hassan A."/>
            <person name="Prenger-Berninghoff E."/>
            <person name="Ploetz M."/>
            <person name="Abdulmawjood A."/>
        </authorList>
    </citation>
    <scope>NUCLEOTIDE SEQUENCE [LARGE SCALE GENOMIC DNA]</scope>
    <source>
        <strain evidence="10 11">2701</strain>
    </source>
</reference>
<dbReference type="InterPro" id="IPR039421">
    <property type="entry name" value="Type_1_exporter"/>
</dbReference>
<keyword evidence="11" id="KW-1185">Reference proteome</keyword>
<dbReference type="InterPro" id="IPR017871">
    <property type="entry name" value="ABC_transporter-like_CS"/>
</dbReference>
<feature type="domain" description="ABC transmembrane type-1" evidence="9">
    <location>
        <begin position="31"/>
        <end position="293"/>
    </location>
</feature>
<dbReference type="KEGG" id="arca:HC352_02740"/>
<dbReference type="GO" id="GO:0016887">
    <property type="term" value="F:ATP hydrolysis activity"/>
    <property type="evidence" value="ECO:0007669"/>
    <property type="project" value="InterPro"/>
</dbReference>
<accession>A0A6H2EKJ4</accession>
<dbReference type="SUPFAM" id="SSF90123">
    <property type="entry name" value="ABC transporter transmembrane region"/>
    <property type="match status" value="1"/>
</dbReference>
<evidence type="ECO:0000313" key="10">
    <source>
        <dbReference type="EMBL" id="QJC21533.1"/>
    </source>
</evidence>
<keyword evidence="4 10" id="KW-0067">ATP-binding</keyword>
<dbReference type="Proteomes" id="UP000502298">
    <property type="component" value="Chromosome"/>
</dbReference>
<dbReference type="PANTHER" id="PTHR24221">
    <property type="entry name" value="ATP-BINDING CASSETTE SUB-FAMILY B"/>
    <property type="match status" value="1"/>
</dbReference>
<evidence type="ECO:0000259" key="9">
    <source>
        <dbReference type="PROSITE" id="PS50929"/>
    </source>
</evidence>
<feature type="transmembrane region" description="Helical" evidence="7">
    <location>
        <begin position="137"/>
        <end position="158"/>
    </location>
</feature>
<dbReference type="PANTHER" id="PTHR24221:SF653">
    <property type="entry name" value="TRANSPORT ATP-BINDING PROTEIN CYDC"/>
    <property type="match status" value="1"/>
</dbReference>
<evidence type="ECO:0000256" key="2">
    <source>
        <dbReference type="ARBA" id="ARBA00022692"/>
    </source>
</evidence>
<dbReference type="GO" id="GO:0005886">
    <property type="term" value="C:plasma membrane"/>
    <property type="evidence" value="ECO:0007669"/>
    <property type="project" value="UniProtKB-SubCell"/>
</dbReference>
<dbReference type="GO" id="GO:0140359">
    <property type="term" value="F:ABC-type transporter activity"/>
    <property type="evidence" value="ECO:0007669"/>
    <property type="project" value="InterPro"/>
</dbReference>
<evidence type="ECO:0000259" key="8">
    <source>
        <dbReference type="PROSITE" id="PS50893"/>
    </source>
</evidence>
<dbReference type="PROSITE" id="PS50929">
    <property type="entry name" value="ABC_TM1F"/>
    <property type="match status" value="1"/>
</dbReference>
<evidence type="ECO:0000256" key="7">
    <source>
        <dbReference type="SAM" id="Phobius"/>
    </source>
</evidence>
<keyword evidence="5 7" id="KW-1133">Transmembrane helix</keyword>
<comment type="subcellular location">
    <subcellularLocation>
        <location evidence="1">Cell membrane</location>
        <topology evidence="1">Multi-pass membrane protein</topology>
    </subcellularLocation>
</comment>
<dbReference type="InterPro" id="IPR003593">
    <property type="entry name" value="AAA+_ATPase"/>
</dbReference>
<proteinExistence type="predicted"/>
<evidence type="ECO:0000256" key="4">
    <source>
        <dbReference type="ARBA" id="ARBA00022840"/>
    </source>
</evidence>
<dbReference type="GO" id="GO:0005524">
    <property type="term" value="F:ATP binding"/>
    <property type="evidence" value="ECO:0007669"/>
    <property type="project" value="UniProtKB-KW"/>
</dbReference>
<feature type="transmembrane region" description="Helical" evidence="7">
    <location>
        <begin position="164"/>
        <end position="186"/>
    </location>
</feature>
<dbReference type="PROSITE" id="PS00211">
    <property type="entry name" value="ABC_TRANSPORTER_1"/>
    <property type="match status" value="1"/>
</dbReference>
<dbReference type="Pfam" id="PF00005">
    <property type="entry name" value="ABC_tran"/>
    <property type="match status" value="1"/>
</dbReference>
<dbReference type="EMBL" id="CP050804">
    <property type="protein sequence ID" value="QJC21533.1"/>
    <property type="molecule type" value="Genomic_DNA"/>
</dbReference>
<keyword evidence="3" id="KW-0547">Nucleotide-binding</keyword>
<evidence type="ECO:0000256" key="1">
    <source>
        <dbReference type="ARBA" id="ARBA00004651"/>
    </source>
</evidence>
<keyword evidence="2 7" id="KW-0812">Transmembrane</keyword>
<feature type="transmembrane region" description="Helical" evidence="7">
    <location>
        <begin position="64"/>
        <end position="84"/>
    </location>
</feature>
<protein>
    <submittedName>
        <fullName evidence="10">ABC transporter ATP-binding protein</fullName>
    </submittedName>
</protein>
<dbReference type="Gene3D" id="1.20.1560.10">
    <property type="entry name" value="ABC transporter type 1, transmembrane domain"/>
    <property type="match status" value="1"/>
</dbReference>
<dbReference type="AlphaFoldDB" id="A0A6H2EKJ4"/>
<dbReference type="Pfam" id="PF00664">
    <property type="entry name" value="ABC_membrane"/>
    <property type="match status" value="1"/>
</dbReference>
<dbReference type="Gene3D" id="3.40.50.300">
    <property type="entry name" value="P-loop containing nucleotide triphosphate hydrolases"/>
    <property type="match status" value="1"/>
</dbReference>
<feature type="domain" description="ABC transporter" evidence="8">
    <location>
        <begin position="343"/>
        <end position="562"/>
    </location>
</feature>
<evidence type="ECO:0000256" key="5">
    <source>
        <dbReference type="ARBA" id="ARBA00022989"/>
    </source>
</evidence>
<dbReference type="SMART" id="SM00382">
    <property type="entry name" value="AAA"/>
    <property type="match status" value="1"/>
</dbReference>
<dbReference type="InterPro" id="IPR027417">
    <property type="entry name" value="P-loop_NTPase"/>
</dbReference>
<sequence>MNRTAPLTQPSNRELLRWLTGITQPVHTPLLFSTFFRFLSLSLDIVLFAWAGWTVINALAGQPIGAHLVGIVIVAVAKALAYYLEQFLGHFVAFKALELLRGYAFSKLWPQAPMITTQTRSGDLLASLTRDVDRIEVVYAHTFAPVVSALVVPPIFFLSLGMNVSWLVVLPPAICYLLAMTLVPWLGARESFSATSTQLAHRADLVSHITDSVFGAEEVVGYGLEAERLDQMNHLAGIVTADTRRPALFRGLRRGLNISLSALSVIGVAVAGYASGLDPALTVALAAGALRLFEGPKGVEDAIGALDASFASARRIWTIAHSDYGVADGERDFPTSSDEDAMIEWRNVTYHYPQTADNSEAALKDINVKVARGSHTVFVGHSGSGKTTAAQLLLRFDDPTAGDILINGVPVRDIRLDELRSHVVLVTQKNQILDTTIADNVRLGAPNATDEEVWAALEMAELADEVRAMPDGLETRTGQDGTQLSGGQAQRLGLARALIMHPYVVVLDEFSANLNVELDARIRERLARELPEVTIIEVTHRLAHTEHADQVYSFDRGVVVSQ</sequence>
<evidence type="ECO:0000256" key="6">
    <source>
        <dbReference type="ARBA" id="ARBA00023136"/>
    </source>
</evidence>